<proteinExistence type="predicted"/>
<evidence type="ECO:0000259" key="4">
    <source>
        <dbReference type="PROSITE" id="PS01124"/>
    </source>
</evidence>
<name>A0A0F1A3E9_9ENTR</name>
<accession>A0A0F1A3E9</accession>
<dbReference type="OrthoDB" id="282744at2"/>
<feature type="domain" description="HTH araC/xylS-type" evidence="4">
    <location>
        <begin position="16"/>
        <end position="114"/>
    </location>
</feature>
<keyword evidence="3" id="KW-0804">Transcription</keyword>
<evidence type="ECO:0000256" key="2">
    <source>
        <dbReference type="ARBA" id="ARBA00023125"/>
    </source>
</evidence>
<comment type="caution">
    <text evidence="5">The sequence shown here is derived from an EMBL/GenBank/DDBJ whole genome shotgun (WGS) entry which is preliminary data.</text>
</comment>
<dbReference type="PRINTS" id="PR00032">
    <property type="entry name" value="HTHARAC"/>
</dbReference>
<dbReference type="Pfam" id="PF12833">
    <property type="entry name" value="HTH_18"/>
    <property type="match status" value="1"/>
</dbReference>
<gene>
    <name evidence="5" type="ORF">SS37_23885</name>
</gene>
<organism evidence="5 6">
    <name type="scientific">Enterobacter sichuanensis</name>
    <dbReference type="NCBI Taxonomy" id="2071710"/>
    <lineage>
        <taxon>Bacteria</taxon>
        <taxon>Pseudomonadati</taxon>
        <taxon>Pseudomonadota</taxon>
        <taxon>Gammaproteobacteria</taxon>
        <taxon>Enterobacterales</taxon>
        <taxon>Enterobacteriaceae</taxon>
        <taxon>Enterobacter</taxon>
        <taxon>Enterobacter cloacae complex</taxon>
    </lineage>
</organism>
<evidence type="ECO:0000256" key="3">
    <source>
        <dbReference type="ARBA" id="ARBA00023163"/>
    </source>
</evidence>
<dbReference type="AlphaFoldDB" id="A0A0F1A3E9"/>
<dbReference type="InterPro" id="IPR009057">
    <property type="entry name" value="Homeodomain-like_sf"/>
</dbReference>
<dbReference type="PANTHER" id="PTHR47504">
    <property type="entry name" value="RIGHT ORIGIN-BINDING PROTEIN"/>
    <property type="match status" value="1"/>
</dbReference>
<dbReference type="InterPro" id="IPR018060">
    <property type="entry name" value="HTH_AraC"/>
</dbReference>
<dbReference type="Gene3D" id="1.10.10.60">
    <property type="entry name" value="Homeodomain-like"/>
    <property type="match status" value="2"/>
</dbReference>
<dbReference type="GO" id="GO:0043565">
    <property type="term" value="F:sequence-specific DNA binding"/>
    <property type="evidence" value="ECO:0007669"/>
    <property type="project" value="InterPro"/>
</dbReference>
<evidence type="ECO:0000313" key="6">
    <source>
        <dbReference type="Proteomes" id="UP000033352"/>
    </source>
</evidence>
<dbReference type="Proteomes" id="UP000033352">
    <property type="component" value="Unassembled WGS sequence"/>
</dbReference>
<dbReference type="InterPro" id="IPR050959">
    <property type="entry name" value="MarA-like"/>
</dbReference>
<keyword evidence="2" id="KW-0238">DNA-binding</keyword>
<dbReference type="InterPro" id="IPR020449">
    <property type="entry name" value="Tscrpt_reg_AraC-type_HTH"/>
</dbReference>
<dbReference type="GO" id="GO:0003700">
    <property type="term" value="F:DNA-binding transcription factor activity"/>
    <property type="evidence" value="ECO:0007669"/>
    <property type="project" value="InterPro"/>
</dbReference>
<keyword evidence="1" id="KW-0805">Transcription regulation</keyword>
<dbReference type="PATRIC" id="fig|1619248.3.peg.4770"/>
<dbReference type="PANTHER" id="PTHR47504:SF3">
    <property type="entry name" value="HTH-TYPE TRANSCRIPTIONAL REGULATOR YKGA-RELATED"/>
    <property type="match status" value="1"/>
</dbReference>
<protein>
    <submittedName>
        <fullName evidence="5">SoxS</fullName>
    </submittedName>
</protein>
<sequence>MCIKFTLLKERETVIKSLTHWIDSNLYRPITVLDVARKSGYSLAYIQRNFRQECGISIGLYIRSRKLEKAAHMLRHTQLSVSDIFTMLGYEEPSTFSRAFSNQYGLSPTKYRELAKKRDYLNGLSMLITEVTRD</sequence>
<evidence type="ECO:0000313" key="5">
    <source>
        <dbReference type="EMBL" id="KJN16327.1"/>
    </source>
</evidence>
<dbReference type="SUPFAM" id="SSF46689">
    <property type="entry name" value="Homeodomain-like"/>
    <property type="match status" value="2"/>
</dbReference>
<dbReference type="EMBL" id="JZYX01000076">
    <property type="protein sequence ID" value="KJN16327.1"/>
    <property type="molecule type" value="Genomic_DNA"/>
</dbReference>
<evidence type="ECO:0000256" key="1">
    <source>
        <dbReference type="ARBA" id="ARBA00023015"/>
    </source>
</evidence>
<reference evidence="5 6" key="1">
    <citation type="submission" date="2015-03" db="EMBL/GenBank/DDBJ databases">
        <authorList>
            <person name="McCorrison J."/>
            <person name="Sanka R."/>
            <person name="Adams M."/>
            <person name="Brinkac L."/>
            <person name="Nierman W."/>
            <person name="Sutton G."/>
            <person name="Nelson K."/>
            <person name="Kiedrowski L."/>
            <person name="Guerrero D."/>
            <person name="Bonomo R."/>
        </authorList>
    </citation>
    <scope>NUCLEOTIDE SEQUENCE [LARGE SCALE GENOMIC DNA]</scope>
    <source>
        <strain evidence="5 6">35699</strain>
    </source>
</reference>
<dbReference type="PROSITE" id="PS01124">
    <property type="entry name" value="HTH_ARAC_FAMILY_2"/>
    <property type="match status" value="1"/>
</dbReference>
<dbReference type="SMART" id="SM00342">
    <property type="entry name" value="HTH_ARAC"/>
    <property type="match status" value="1"/>
</dbReference>